<evidence type="ECO:0000256" key="1">
    <source>
        <dbReference type="SAM" id="MobiDB-lite"/>
    </source>
</evidence>
<name>A0A1F6DIS7_9BACT</name>
<evidence type="ECO:0000313" key="3">
    <source>
        <dbReference type="EMBL" id="OGG61318.1"/>
    </source>
</evidence>
<reference evidence="3 4" key="1">
    <citation type="journal article" date="2016" name="Nat. Commun.">
        <title>Thousands of microbial genomes shed light on interconnected biogeochemical processes in an aquifer system.</title>
        <authorList>
            <person name="Anantharaman K."/>
            <person name="Brown C.T."/>
            <person name="Hug L.A."/>
            <person name="Sharon I."/>
            <person name="Castelle C.J."/>
            <person name="Probst A.J."/>
            <person name="Thomas B.C."/>
            <person name="Singh A."/>
            <person name="Wilkins M.J."/>
            <person name="Karaoz U."/>
            <person name="Brodie E.L."/>
            <person name="Williams K.H."/>
            <person name="Hubbard S.S."/>
            <person name="Banfield J.F."/>
        </authorList>
    </citation>
    <scope>NUCLEOTIDE SEQUENCE [LARGE SCALE GENOMIC DNA]</scope>
</reference>
<dbReference type="STRING" id="1798491.A3C87_03995"/>
<proteinExistence type="predicted"/>
<gene>
    <name evidence="3" type="ORF">A3C87_03995</name>
</gene>
<dbReference type="Proteomes" id="UP000176511">
    <property type="component" value="Unassembled WGS sequence"/>
</dbReference>
<accession>A0A1F6DIS7</accession>
<evidence type="ECO:0000256" key="2">
    <source>
        <dbReference type="SAM" id="SignalP"/>
    </source>
</evidence>
<sequence length="299" mass="31552">MKKTNYILVPALVGAIVLGSASTAFAAQDAQNNGQGKVRGQEMRAQAMQNKEARSQGDEAGFIKGMQKSERIGGIIGEITAISGTTLTLTIKGPEDQTKTLTVDASSATFEKITFDGSVATGTKPTPSTQTINELTIGEKVAIKIDGDIDENTTSVVATMVTELSGDMPGRHTKEGRERIASSTKQKMHEGKRGIVGEVLSIGDDTLTVEAMNGTEYTVDAADAVIKNGTTTVSFTDIATGERIAVRGELDDTTIVANMIMTNIPETPAHKNASETGKQQSIMGKIGSFFGKLFGKKSE</sequence>
<keyword evidence="2" id="KW-0732">Signal</keyword>
<feature type="signal peptide" evidence="2">
    <location>
        <begin position="1"/>
        <end position="26"/>
    </location>
</feature>
<protein>
    <submittedName>
        <fullName evidence="3">Uncharacterized protein</fullName>
    </submittedName>
</protein>
<organism evidence="3 4">
    <name type="scientific">Candidatus Kaiserbacteria bacterium RIFCSPHIGHO2_02_FULL_49_34</name>
    <dbReference type="NCBI Taxonomy" id="1798491"/>
    <lineage>
        <taxon>Bacteria</taxon>
        <taxon>Candidatus Kaiseribacteriota</taxon>
    </lineage>
</organism>
<dbReference type="EMBL" id="MFLE01000019">
    <property type="protein sequence ID" value="OGG61318.1"/>
    <property type="molecule type" value="Genomic_DNA"/>
</dbReference>
<comment type="caution">
    <text evidence="3">The sequence shown here is derived from an EMBL/GenBank/DDBJ whole genome shotgun (WGS) entry which is preliminary data.</text>
</comment>
<feature type="compositionally biased region" description="Basic and acidic residues" evidence="1">
    <location>
        <begin position="169"/>
        <end position="180"/>
    </location>
</feature>
<feature type="chain" id="PRO_5009523861" evidence="2">
    <location>
        <begin position="27"/>
        <end position="299"/>
    </location>
</feature>
<feature type="region of interest" description="Disordered" evidence="1">
    <location>
        <begin position="166"/>
        <end position="190"/>
    </location>
</feature>
<dbReference type="AlphaFoldDB" id="A0A1F6DIS7"/>
<evidence type="ECO:0000313" key="4">
    <source>
        <dbReference type="Proteomes" id="UP000176511"/>
    </source>
</evidence>